<evidence type="ECO:0000313" key="4">
    <source>
        <dbReference type="EMBL" id="KAF3229665.1"/>
    </source>
</evidence>
<dbReference type="Proteomes" id="UP000472727">
    <property type="component" value="Unassembled WGS sequence"/>
</dbReference>
<sequence length="106" mass="12076">MSAKAEAKNNLTLIEGEITQREEEIAKREEGIAKKERDIAEKQKDLDFRAEKKAQEYISKVLPAMLQEQRTLLSGRPWPPVEEGGVPRALEPEARVVRTSRPRRGP</sequence>
<dbReference type="Proteomes" id="UP000483672">
    <property type="component" value="Unassembled WGS sequence"/>
</dbReference>
<dbReference type="OrthoDB" id="10296691at2759"/>
<reference evidence="7 8" key="1">
    <citation type="submission" date="2019-06" db="EMBL/GenBank/DDBJ databases">
        <authorList>
            <person name="Palmer J.M."/>
        </authorList>
    </citation>
    <scope>NUCLEOTIDE SEQUENCE</scope>
    <source>
        <strain evidence="4 7">TWF106</strain>
        <strain evidence="6 9">TWF191</strain>
        <strain evidence="3">TWF679</strain>
        <strain evidence="2 8">TWF788</strain>
    </source>
</reference>
<dbReference type="EMBL" id="JAABOE010000005">
    <property type="protein sequence ID" value="KAF3190585.1"/>
    <property type="molecule type" value="Genomic_DNA"/>
</dbReference>
<evidence type="ECO:0000313" key="7">
    <source>
        <dbReference type="Proteomes" id="UP000472727"/>
    </source>
</evidence>
<gene>
    <name evidence="4" type="ORF">TWF106_000052</name>
    <name evidence="5" type="ORF">TWF106_000182</name>
    <name evidence="6" type="ORF">TWF191_000340</name>
    <name evidence="3" type="ORF">TWF679_006968</name>
    <name evidence="2" type="ORF">TWF788_008105</name>
</gene>
<protein>
    <submittedName>
        <fullName evidence="3">Uncharacterized protein</fullName>
    </submittedName>
</protein>
<dbReference type="Proteomes" id="UP000614610">
    <property type="component" value="Unassembled WGS sequence"/>
</dbReference>
<dbReference type="AlphaFoldDB" id="A0A6G1MM35"/>
<evidence type="ECO:0000313" key="6">
    <source>
        <dbReference type="EMBL" id="KAF3230099.1"/>
    </source>
</evidence>
<dbReference type="EMBL" id="WIWS01000001">
    <property type="protein sequence ID" value="KAF3229665.1"/>
    <property type="molecule type" value="Genomic_DNA"/>
</dbReference>
<evidence type="ECO:0000313" key="10">
    <source>
        <dbReference type="Proteomes" id="UP000614610"/>
    </source>
</evidence>
<evidence type="ECO:0000313" key="5">
    <source>
        <dbReference type="EMBL" id="KAF3229793.1"/>
    </source>
</evidence>
<dbReference type="EMBL" id="WIWT01000004">
    <property type="protein sequence ID" value="KAF3221755.1"/>
    <property type="molecule type" value="Genomic_DNA"/>
</dbReference>
<organism evidence="3 10">
    <name type="scientific">Orbilia oligospora</name>
    <name type="common">Nematode-trapping fungus</name>
    <name type="synonym">Arthrobotrys oligospora</name>
    <dbReference type="NCBI Taxonomy" id="2813651"/>
    <lineage>
        <taxon>Eukaryota</taxon>
        <taxon>Fungi</taxon>
        <taxon>Dikarya</taxon>
        <taxon>Ascomycota</taxon>
        <taxon>Pezizomycotina</taxon>
        <taxon>Orbiliomycetes</taxon>
        <taxon>Orbiliales</taxon>
        <taxon>Orbiliaceae</taxon>
        <taxon>Orbilia</taxon>
    </lineage>
</organism>
<evidence type="ECO:0000313" key="3">
    <source>
        <dbReference type="EMBL" id="KAF3221755.1"/>
    </source>
</evidence>
<evidence type="ECO:0000313" key="9">
    <source>
        <dbReference type="Proteomes" id="UP000483672"/>
    </source>
</evidence>
<name>A0A6G1MM35_ORBOL</name>
<evidence type="ECO:0000313" key="8">
    <source>
        <dbReference type="Proteomes" id="UP000479691"/>
    </source>
</evidence>
<dbReference type="EMBL" id="WIPF01000010">
    <property type="protein sequence ID" value="KAF3230099.1"/>
    <property type="molecule type" value="Genomic_DNA"/>
</dbReference>
<dbReference type="EMBL" id="WIWS01000001">
    <property type="protein sequence ID" value="KAF3229793.1"/>
    <property type="molecule type" value="Genomic_DNA"/>
</dbReference>
<feature type="region of interest" description="Disordered" evidence="1">
    <location>
        <begin position="75"/>
        <end position="106"/>
    </location>
</feature>
<evidence type="ECO:0000256" key="1">
    <source>
        <dbReference type="SAM" id="MobiDB-lite"/>
    </source>
</evidence>
<comment type="caution">
    <text evidence="3">The sequence shown here is derived from an EMBL/GenBank/DDBJ whole genome shotgun (WGS) entry which is preliminary data.</text>
</comment>
<accession>A0A6G1MM35</accession>
<dbReference type="Proteomes" id="UP000479691">
    <property type="component" value="Unassembled WGS sequence"/>
</dbReference>
<proteinExistence type="predicted"/>
<evidence type="ECO:0000313" key="2">
    <source>
        <dbReference type="EMBL" id="KAF3190585.1"/>
    </source>
</evidence>